<keyword evidence="3 6" id="KW-0833">Ubl conjugation pathway</keyword>
<proteinExistence type="inferred from homology"/>
<dbReference type="GO" id="GO:0005737">
    <property type="term" value="C:cytoplasm"/>
    <property type="evidence" value="ECO:0007669"/>
    <property type="project" value="TreeGrafter"/>
</dbReference>
<keyword evidence="4 6" id="KW-0378">Hydrolase</keyword>
<keyword evidence="5 6" id="KW-0788">Thiol protease</keyword>
<dbReference type="InterPro" id="IPR036959">
    <property type="entry name" value="Peptidase_C12_UCH_sf"/>
</dbReference>
<dbReference type="Proteomes" id="UP000028524">
    <property type="component" value="Unassembled WGS sequence"/>
</dbReference>
<dbReference type="PROSITE" id="PS52049">
    <property type="entry name" value="ULD"/>
    <property type="match status" value="1"/>
</dbReference>
<feature type="active site" description="Proton donor" evidence="6">
    <location>
        <position position="315"/>
    </location>
</feature>
<protein>
    <recommendedName>
        <fullName evidence="7">Ubiquitin carboxyl-terminal hydrolase</fullName>
        <ecNumber evidence="7">3.4.19.12</ecNumber>
    </recommendedName>
</protein>
<dbReference type="InterPro" id="IPR038765">
    <property type="entry name" value="Papain-like_cys_pep_sf"/>
</dbReference>
<dbReference type="SUPFAM" id="SSF54001">
    <property type="entry name" value="Cysteine proteinases"/>
    <property type="match status" value="1"/>
</dbReference>
<evidence type="ECO:0000256" key="4">
    <source>
        <dbReference type="ARBA" id="ARBA00022801"/>
    </source>
</evidence>
<dbReference type="OrthoDB" id="1924260at2759"/>
<comment type="catalytic activity">
    <reaction evidence="1 6 7">
        <text>Thiol-dependent hydrolysis of ester, thioester, amide, peptide and isopeptide bonds formed by the C-terminal Gly of ubiquitin (a 76-residue protein attached to proteins as an intracellular targeting signal).</text>
        <dbReference type="EC" id="3.4.19.12"/>
    </reaction>
</comment>
<feature type="region of interest" description="Disordered" evidence="8">
    <location>
        <begin position="1"/>
        <end position="74"/>
    </location>
</feature>
<feature type="site" description="Important for enzyme activity" evidence="6">
    <location>
        <position position="330"/>
    </location>
</feature>
<dbReference type="PANTHER" id="PTHR10589:SF29">
    <property type="entry name" value="UBIQUITIN CARBOXYL-TERMINAL HYDROLASE"/>
    <property type="match status" value="1"/>
</dbReference>
<dbReference type="GO" id="GO:0004843">
    <property type="term" value="F:cysteine-type deubiquitinase activity"/>
    <property type="evidence" value="ECO:0007669"/>
    <property type="project" value="UniProtKB-UniRule"/>
</dbReference>
<name>A0A084QSD5_STAC4</name>
<evidence type="ECO:0000313" key="11">
    <source>
        <dbReference type="Proteomes" id="UP000028524"/>
    </source>
</evidence>
<feature type="region of interest" description="Disordered" evidence="8">
    <location>
        <begin position="271"/>
        <end position="304"/>
    </location>
</feature>
<organism evidence="10 11">
    <name type="scientific">Stachybotrys chlorohalonatus (strain IBT 40285)</name>
    <dbReference type="NCBI Taxonomy" id="1283841"/>
    <lineage>
        <taxon>Eukaryota</taxon>
        <taxon>Fungi</taxon>
        <taxon>Dikarya</taxon>
        <taxon>Ascomycota</taxon>
        <taxon>Pezizomycotina</taxon>
        <taxon>Sordariomycetes</taxon>
        <taxon>Hypocreomycetidae</taxon>
        <taxon>Hypocreales</taxon>
        <taxon>Stachybotryaceae</taxon>
        <taxon>Stachybotrys</taxon>
    </lineage>
</organism>
<dbReference type="OMA" id="GYHFIAY"/>
<feature type="site" description="Transition state stabilizer" evidence="6">
    <location>
        <position position="194"/>
    </location>
</feature>
<accession>A0A084QSD5</accession>
<evidence type="ECO:0000256" key="6">
    <source>
        <dbReference type="PROSITE-ProRule" id="PRU01393"/>
    </source>
</evidence>
<comment type="similarity">
    <text evidence="6 7">Belongs to the peptidase C12 family.</text>
</comment>
<evidence type="ECO:0000259" key="9">
    <source>
        <dbReference type="PROSITE" id="PS52048"/>
    </source>
</evidence>
<dbReference type="GO" id="GO:0016579">
    <property type="term" value="P:protein deubiquitination"/>
    <property type="evidence" value="ECO:0007669"/>
    <property type="project" value="TreeGrafter"/>
</dbReference>
<dbReference type="EC" id="3.4.19.12" evidence="7"/>
<keyword evidence="11" id="KW-1185">Reference proteome</keyword>
<evidence type="ECO:0000313" key="10">
    <source>
        <dbReference type="EMBL" id="KFA66870.1"/>
    </source>
</evidence>
<reference evidence="10 11" key="1">
    <citation type="journal article" date="2014" name="BMC Genomics">
        <title>Comparative genome sequencing reveals chemotype-specific gene clusters in the toxigenic black mold Stachybotrys.</title>
        <authorList>
            <person name="Semeiks J."/>
            <person name="Borek D."/>
            <person name="Otwinowski Z."/>
            <person name="Grishin N.V."/>
        </authorList>
    </citation>
    <scope>NUCLEOTIDE SEQUENCE [LARGE SCALE GENOMIC DNA]</scope>
    <source>
        <strain evidence="10 11">IBT 40285</strain>
    </source>
</reference>
<dbReference type="STRING" id="1283841.A0A084QSD5"/>
<dbReference type="Gene3D" id="3.40.532.10">
    <property type="entry name" value="Peptidase C12, ubiquitin carboxyl-terminal hydrolase"/>
    <property type="match status" value="1"/>
</dbReference>
<dbReference type="GO" id="GO:0006511">
    <property type="term" value="P:ubiquitin-dependent protein catabolic process"/>
    <property type="evidence" value="ECO:0007669"/>
    <property type="project" value="UniProtKB-UniRule"/>
</dbReference>
<sequence>MASPSTSEPKPPSEDVPPTLQEPLRRSGRRTMPTRNALEDQEVACPAKIVAKAPLSTAQATQRNPKRRASEASKVAMPFSGDALEEAIAPLKAEDIEEWDGWIEMESEPVRLHIFPMNADPYPSLTVDEAFFNTMLRELGVNNVKAQEVFSIDPGDLALLPKPVYGLIFLFQYLPTASETDEEEATNDVWFANQTTANACATVALLNIIMNAPDIQIGDKLREFYDETRSKCTPLRGHLLSTNKFIRTIHNSFTRRMDHLNADLALENEASAAAGQSKQRVAPKKQKKEAKAPTKVQKRTQAKSRKASSAQYGFHFIAYVPVAGSVWELDGFKRHPRKIESLPAESSDWTMLVQPRIEARMMQYEGDQLSFNLLALCQSPLALHAEAVARSVVALRYLDERLASDTTFTSLVSAEPTILNIDDESQLSEFDLKRSDIIGATVPEDLKAKISEGKLTANNAYELRQKLVVDTKVAMGEYRAELVALAEDQQRVRERKKDYGPALHKWVQKLAQKGVLEDIIKSSS</sequence>
<dbReference type="InParanoid" id="A0A084QSD5"/>
<dbReference type="AlphaFoldDB" id="A0A084QSD5"/>
<evidence type="ECO:0000256" key="1">
    <source>
        <dbReference type="ARBA" id="ARBA00000707"/>
    </source>
</evidence>
<dbReference type="HOGENOM" id="CLU_018316_3_1_1"/>
<dbReference type="InterPro" id="IPR001578">
    <property type="entry name" value="Peptidase_C12_UCH"/>
</dbReference>
<dbReference type="FunFam" id="3.40.532.10:FF:000010">
    <property type="entry name" value="Ubiquitin carboxyl-terminal hydrolase"/>
    <property type="match status" value="1"/>
</dbReference>
<evidence type="ECO:0000256" key="2">
    <source>
        <dbReference type="ARBA" id="ARBA00022670"/>
    </source>
</evidence>
<evidence type="ECO:0000256" key="8">
    <source>
        <dbReference type="SAM" id="MobiDB-lite"/>
    </source>
</evidence>
<dbReference type="Pfam" id="PF01088">
    <property type="entry name" value="Peptidase_C12"/>
    <property type="match status" value="1"/>
</dbReference>
<evidence type="ECO:0000256" key="3">
    <source>
        <dbReference type="ARBA" id="ARBA00022786"/>
    </source>
</evidence>
<feature type="domain" description="UCH catalytic" evidence="9">
    <location>
        <begin position="121"/>
        <end position="378"/>
    </location>
</feature>
<dbReference type="PROSITE" id="PS52048">
    <property type="entry name" value="UCH_DOMAIN"/>
    <property type="match status" value="1"/>
</dbReference>
<feature type="active site" description="Nucleophile" evidence="6">
    <location>
        <position position="200"/>
    </location>
</feature>
<evidence type="ECO:0000256" key="5">
    <source>
        <dbReference type="ARBA" id="ARBA00022807"/>
    </source>
</evidence>
<dbReference type="PRINTS" id="PR00707">
    <property type="entry name" value="UBCTHYDRLASE"/>
</dbReference>
<gene>
    <name evidence="10" type="ORF">S40285_02353</name>
</gene>
<evidence type="ECO:0000256" key="7">
    <source>
        <dbReference type="RuleBase" id="RU361215"/>
    </source>
</evidence>
<dbReference type="EMBL" id="KL660323">
    <property type="protein sequence ID" value="KFA66870.1"/>
    <property type="molecule type" value="Genomic_DNA"/>
</dbReference>
<dbReference type="PANTHER" id="PTHR10589">
    <property type="entry name" value="UBIQUITIN CARBOXYL-TERMINAL HYDROLASE"/>
    <property type="match status" value="1"/>
</dbReference>
<keyword evidence="2 6" id="KW-0645">Protease</keyword>